<dbReference type="Pfam" id="PF13505">
    <property type="entry name" value="OMP_b-brl"/>
    <property type="match status" value="1"/>
</dbReference>
<dbReference type="NCBIfam" id="TIGR01414">
    <property type="entry name" value="autotrans_barl"/>
    <property type="match status" value="1"/>
</dbReference>
<accession>A0A1C7FF38</accession>
<name>A0A1C7FF38_9VIBR</name>
<evidence type="ECO:0000313" key="5">
    <source>
        <dbReference type="Proteomes" id="UP000092528"/>
    </source>
</evidence>
<dbReference type="InterPro" id="IPR011250">
    <property type="entry name" value="OMP/PagP_B-barrel"/>
</dbReference>
<dbReference type="InterPro" id="IPR006315">
    <property type="entry name" value="OM_autotransptr_brl_dom"/>
</dbReference>
<dbReference type="Proteomes" id="UP000092528">
    <property type="component" value="Chromosome 2"/>
</dbReference>
<keyword evidence="5" id="KW-1185">Reference proteome</keyword>
<dbReference type="AlphaFoldDB" id="A0A1C7FF38"/>
<dbReference type="NCBIfam" id="NF033908">
    <property type="entry name" value="AcfA_fam_omp"/>
    <property type="match status" value="1"/>
</dbReference>
<dbReference type="GO" id="GO:0019867">
    <property type="term" value="C:outer membrane"/>
    <property type="evidence" value="ECO:0007669"/>
    <property type="project" value="InterPro"/>
</dbReference>
<evidence type="ECO:0000256" key="1">
    <source>
        <dbReference type="ARBA" id="ARBA00022729"/>
    </source>
</evidence>
<evidence type="ECO:0000313" key="4">
    <source>
        <dbReference type="EMBL" id="ANU38562.1"/>
    </source>
</evidence>
<gene>
    <name evidence="4" type="ORF">VSVS05_03525</name>
</gene>
<evidence type="ECO:0000259" key="3">
    <source>
        <dbReference type="Pfam" id="PF13505"/>
    </source>
</evidence>
<feature type="signal peptide" evidence="2">
    <location>
        <begin position="1"/>
        <end position="18"/>
    </location>
</feature>
<sequence length="215" mass="23770">MKKSLLGLLVICSFSATAAPYVGLEYGFGSSNTDFDSTFKAEGIKLEPKSDDGIMAVFLGYSVSPSWAVELGYSQFDLDDSQSKKLGIANVGGKDYHHEMEWDSSVKAKQISLAPVFTYALNDRWSTKLKAGLTYTQYKSSESKSEEYELVTNDDIEMDNNLFHRSSDSNEIGAMFALGTEYAVLPQLTVGANVKYQLDNYANTASFNLGTTYYF</sequence>
<dbReference type="RefSeq" id="WP_005598454.1">
    <property type="nucleotide sequence ID" value="NZ_CP016415.1"/>
</dbReference>
<feature type="chain" id="PRO_5008885632" description="Outer membrane protein beta-barrel domain-containing protein" evidence="2">
    <location>
        <begin position="19"/>
        <end position="215"/>
    </location>
</feature>
<dbReference type="EMBL" id="CP016415">
    <property type="protein sequence ID" value="ANU38562.1"/>
    <property type="molecule type" value="Genomic_DNA"/>
</dbReference>
<dbReference type="SUPFAM" id="SSF56925">
    <property type="entry name" value="OMPA-like"/>
    <property type="match status" value="1"/>
</dbReference>
<keyword evidence="1 2" id="KW-0732">Signal</keyword>
<dbReference type="InterPro" id="IPR027385">
    <property type="entry name" value="Beta-barrel_OMP"/>
</dbReference>
<evidence type="ECO:0000256" key="2">
    <source>
        <dbReference type="SAM" id="SignalP"/>
    </source>
</evidence>
<dbReference type="STRING" id="45658.VSVS12_03699"/>
<dbReference type="Gene3D" id="2.40.160.20">
    <property type="match status" value="1"/>
</dbReference>
<organism evidence="4 5">
    <name type="scientific">Vibrio scophthalmi</name>
    <dbReference type="NCBI Taxonomy" id="45658"/>
    <lineage>
        <taxon>Bacteria</taxon>
        <taxon>Pseudomonadati</taxon>
        <taxon>Pseudomonadota</taxon>
        <taxon>Gammaproteobacteria</taxon>
        <taxon>Vibrionales</taxon>
        <taxon>Vibrionaceae</taxon>
        <taxon>Vibrio</taxon>
    </lineage>
</organism>
<proteinExistence type="predicted"/>
<protein>
    <recommendedName>
        <fullName evidence="3">Outer membrane protein beta-barrel domain-containing protein</fullName>
    </recommendedName>
</protein>
<dbReference type="PATRIC" id="fig|45658.7.peg.3481"/>
<reference evidence="4 5" key="1">
    <citation type="submission" date="2016-07" db="EMBL/GenBank/DDBJ databases">
        <title>Genome sequencing of Vibrio scophthalmi strain VS-05, an isolated from Paralichthys olivaceus.</title>
        <authorList>
            <person name="Han H.-J."/>
        </authorList>
    </citation>
    <scope>NUCLEOTIDE SEQUENCE [LARGE SCALE GENOMIC DNA]</scope>
    <source>
        <strain evidence="4 5">VS-05</strain>
    </source>
</reference>
<dbReference type="GeneID" id="96874964"/>
<feature type="domain" description="Outer membrane protein beta-barrel" evidence="3">
    <location>
        <begin position="8"/>
        <end position="215"/>
    </location>
</feature>